<organism evidence="2 3">
    <name type="scientific">Tahibacter soli</name>
    <dbReference type="NCBI Taxonomy" id="2983605"/>
    <lineage>
        <taxon>Bacteria</taxon>
        <taxon>Pseudomonadati</taxon>
        <taxon>Pseudomonadota</taxon>
        <taxon>Gammaproteobacteria</taxon>
        <taxon>Lysobacterales</taxon>
        <taxon>Rhodanobacteraceae</taxon>
        <taxon>Tahibacter</taxon>
    </lineage>
</organism>
<evidence type="ECO:0008006" key="4">
    <source>
        <dbReference type="Google" id="ProtNLM"/>
    </source>
</evidence>
<dbReference type="AlphaFoldDB" id="A0A9X4BIQ3"/>
<evidence type="ECO:0000313" key="2">
    <source>
        <dbReference type="EMBL" id="MDC8014231.1"/>
    </source>
</evidence>
<feature type="signal peptide" evidence="1">
    <location>
        <begin position="1"/>
        <end position="20"/>
    </location>
</feature>
<dbReference type="PANTHER" id="PTHR38075:SF1">
    <property type="entry name" value="DUF4139 DOMAIN-CONTAINING PROTEIN"/>
    <property type="match status" value="1"/>
</dbReference>
<evidence type="ECO:0000256" key="1">
    <source>
        <dbReference type="SAM" id="SignalP"/>
    </source>
</evidence>
<evidence type="ECO:0000313" key="3">
    <source>
        <dbReference type="Proteomes" id="UP001139971"/>
    </source>
</evidence>
<comment type="caution">
    <text evidence="2">The sequence shown here is derived from an EMBL/GenBank/DDBJ whole genome shotgun (WGS) entry which is preliminary data.</text>
</comment>
<reference evidence="2" key="1">
    <citation type="submission" date="2023-02" db="EMBL/GenBank/DDBJ databases">
        <title>Tahibacter soli sp. nov. isolated from soil.</title>
        <authorList>
            <person name="Baek J.H."/>
            <person name="Lee J.K."/>
            <person name="Choi D.G."/>
            <person name="Jeon C.O."/>
        </authorList>
    </citation>
    <scope>NUCLEOTIDE SEQUENCE</scope>
    <source>
        <strain evidence="2">BL</strain>
    </source>
</reference>
<sequence length="499" mass="54874">MRNLLSLAITAAMTTTAALAAETPNYSLTIYSSAAPGSISTDTLVNYGGALPGYALVRDGRKMDLKAGNGVLRFTDVAKRIDPTTVAFESVTDPAGTRVVEQNYQFDLVNRDKLLERYVGETITVEQQRGDALERMVGKLLSSADGSLILERPNGEVVTIGSYSNVLFPSLPGGLITRPTLVWLVNAKQGGQHDTRVSYQTQGMTWWTDYNVTLREAGDACDMDLSAWVTIVNQSGGSYPEAQLKLVAGEVNRAPAAPPPRAKMMRNELAAASVGQDAGFQESQLFEYHLYTLGRKSDLPDNSTKQLELFPTASRVGCKKQLVFTAAPQPWTYWAQPIADQGYGATTQGTVGAFLEFDNKEANKLGMPMPAGRVRVNQASADGSLEFIGEDVIKHTPRNETLRIKLGNAFDVVGERKQTNFNIDTSAKTIVETFEISVRNRKKTAAKVVVREYLYRWSQWNVTAKSHEFVKRDAQTIDFPVEIPADGEAKVTYSVRYTW</sequence>
<protein>
    <recommendedName>
        <fullName evidence="4">DUF4139 domain-containing protein</fullName>
    </recommendedName>
</protein>
<keyword evidence="1" id="KW-0732">Signal</keyword>
<dbReference type="PANTHER" id="PTHR38075">
    <property type="entry name" value="DUF4139 DOMAIN-CONTAINING PROTEIN"/>
    <property type="match status" value="1"/>
</dbReference>
<name>A0A9X4BIQ3_9GAMM</name>
<feature type="chain" id="PRO_5040868901" description="DUF4139 domain-containing protein" evidence="1">
    <location>
        <begin position="21"/>
        <end position="499"/>
    </location>
</feature>
<keyword evidence="3" id="KW-1185">Reference proteome</keyword>
<proteinExistence type="predicted"/>
<gene>
    <name evidence="2" type="ORF">OD750_016920</name>
</gene>
<dbReference type="RefSeq" id="WP_263541868.1">
    <property type="nucleotide sequence ID" value="NZ_JAOVZO020000018.1"/>
</dbReference>
<dbReference type="EMBL" id="JAOVZO020000018">
    <property type="protein sequence ID" value="MDC8014231.1"/>
    <property type="molecule type" value="Genomic_DNA"/>
</dbReference>
<accession>A0A9X4BIQ3</accession>
<dbReference type="Proteomes" id="UP001139971">
    <property type="component" value="Unassembled WGS sequence"/>
</dbReference>